<dbReference type="GO" id="GO:0016971">
    <property type="term" value="F:flavin-dependent sulfhydryl oxidase activity"/>
    <property type="evidence" value="ECO:0007669"/>
    <property type="project" value="InterPro"/>
</dbReference>
<evidence type="ECO:0000313" key="9">
    <source>
        <dbReference type="EMBL" id="OUC46868.1"/>
    </source>
</evidence>
<dbReference type="Gene3D" id="3.40.50.300">
    <property type="entry name" value="P-loop containing nucleotide triphosphate hydrolases"/>
    <property type="match status" value="1"/>
</dbReference>
<proteinExistence type="predicted"/>
<evidence type="ECO:0000256" key="5">
    <source>
        <dbReference type="ARBA" id="ARBA00023157"/>
    </source>
</evidence>
<name>A0A1Y3EUY0_9BILA</name>
<dbReference type="Proteomes" id="UP000243006">
    <property type="component" value="Unassembled WGS sequence"/>
</dbReference>
<evidence type="ECO:0000256" key="4">
    <source>
        <dbReference type="ARBA" id="ARBA00023002"/>
    </source>
</evidence>
<dbReference type="InterPro" id="IPR027417">
    <property type="entry name" value="P-loop_NTPase"/>
</dbReference>
<comment type="cofactor">
    <cofactor evidence="1 6">
        <name>FAD</name>
        <dbReference type="ChEBI" id="CHEBI:57692"/>
    </cofactor>
</comment>
<evidence type="ECO:0000313" key="10">
    <source>
        <dbReference type="Proteomes" id="UP000243006"/>
    </source>
</evidence>
<sequence length="506" mass="56571">MGKRSAKTSDASSSSSSSNNSNNGNNVNVNDKVTNSAHSYVDSDSNQRKNCPLDKEELGRSTWGVLHSIAAYLPELLNNETQQDMRNLMRLFSLYYPCEYCAKDMREELAKNPPDSLMAGLMSCKPDDAIQFMVKALKAMNAMPSGALKWDTFIDNPPVDLTDKSRSCSSSSLRNDAKSPNSKQEDQSDLVNKDDSAEEDRDEDKIHLLDEDKQNRENNEIENNEENVENEPIIEEPPDVESANGAPLPVSNIEYAAVAEQQILPVNVPLVLLLGCPGSVKTSCIQHVMMRLNEKNVFILNVSEIIKLSIEKIEHTDLEALYEGRLVNDDLVNRLVNAELLKAESTNPDLIIINGYPLTLDQLQYIKQVYIRLVILIDYNAKELEEQLYAKRLSPEEVQNRIHDFTSQTLEVAKTYDDDDLLNILPGECGTEATEDAIYLLILGILDPEKVSQYSTVANSNSERAVEEEAKADQAESDAVTDAKNDEAAEVEREQQQQPVAELREV</sequence>
<dbReference type="SUPFAM" id="SSF69000">
    <property type="entry name" value="FAD-dependent thiol oxidase"/>
    <property type="match status" value="1"/>
</dbReference>
<dbReference type="EMBL" id="LVZM01005693">
    <property type="protein sequence ID" value="OUC46868.1"/>
    <property type="molecule type" value="Genomic_DNA"/>
</dbReference>
<dbReference type="PROSITE" id="PS51324">
    <property type="entry name" value="ERV_ALR"/>
    <property type="match status" value="1"/>
</dbReference>
<dbReference type="Pfam" id="PF00406">
    <property type="entry name" value="ADK"/>
    <property type="match status" value="1"/>
</dbReference>
<feature type="compositionally biased region" description="Low complexity" evidence="7">
    <location>
        <begin position="496"/>
        <end position="506"/>
    </location>
</feature>
<accession>A0A1Y3EUY0</accession>
<keyword evidence="5" id="KW-1015">Disulfide bond</keyword>
<comment type="caution">
    <text evidence="9">The sequence shown here is derived from an EMBL/GenBank/DDBJ whole genome shotgun (WGS) entry which is preliminary data.</text>
</comment>
<feature type="compositionally biased region" description="Basic and acidic residues" evidence="7">
    <location>
        <begin position="183"/>
        <end position="195"/>
    </location>
</feature>
<organism evidence="9 10">
    <name type="scientific">Trichinella nativa</name>
    <dbReference type="NCBI Taxonomy" id="6335"/>
    <lineage>
        <taxon>Eukaryota</taxon>
        <taxon>Metazoa</taxon>
        <taxon>Ecdysozoa</taxon>
        <taxon>Nematoda</taxon>
        <taxon>Enoplea</taxon>
        <taxon>Dorylaimia</taxon>
        <taxon>Trichinellida</taxon>
        <taxon>Trichinellidae</taxon>
        <taxon>Trichinella</taxon>
    </lineage>
</organism>
<keyword evidence="4 6" id="KW-0560">Oxidoreductase</keyword>
<protein>
    <recommendedName>
        <fullName evidence="6">Sulfhydryl oxidase</fullName>
        <ecNumber evidence="6">1.8.3.2</ecNumber>
    </recommendedName>
</protein>
<evidence type="ECO:0000256" key="7">
    <source>
        <dbReference type="SAM" id="MobiDB-lite"/>
    </source>
</evidence>
<feature type="region of interest" description="Disordered" evidence="7">
    <location>
        <begin position="163"/>
        <end position="242"/>
    </location>
</feature>
<dbReference type="InterPro" id="IPR036774">
    <property type="entry name" value="ERV/ALR_sulphydryl_oxid_sf"/>
</dbReference>
<evidence type="ECO:0000259" key="8">
    <source>
        <dbReference type="PROSITE" id="PS51324"/>
    </source>
</evidence>
<feature type="compositionally biased region" description="Basic and acidic residues" evidence="7">
    <location>
        <begin position="481"/>
        <end position="495"/>
    </location>
</feature>
<dbReference type="PANTHER" id="PTHR12645">
    <property type="entry name" value="ALR/ERV"/>
    <property type="match status" value="1"/>
</dbReference>
<dbReference type="GO" id="GO:0005739">
    <property type="term" value="C:mitochondrion"/>
    <property type="evidence" value="ECO:0007669"/>
    <property type="project" value="TreeGrafter"/>
</dbReference>
<dbReference type="PANTHER" id="PTHR12645:SF0">
    <property type="entry name" value="FAD-LINKED SULFHYDRYL OXIDASE ALR"/>
    <property type="match status" value="1"/>
</dbReference>
<dbReference type="AlphaFoldDB" id="A0A1Y3EUY0"/>
<evidence type="ECO:0000256" key="2">
    <source>
        <dbReference type="ARBA" id="ARBA00022630"/>
    </source>
</evidence>
<feature type="compositionally biased region" description="Basic and acidic residues" evidence="7">
    <location>
        <begin position="464"/>
        <end position="474"/>
    </location>
</feature>
<gene>
    <name evidence="9" type="ORF">D917_07379</name>
</gene>
<feature type="compositionally biased region" description="Low complexity" evidence="7">
    <location>
        <begin position="8"/>
        <end position="36"/>
    </location>
</feature>
<comment type="catalytic activity">
    <reaction evidence="6">
        <text>2 R'C(R)SH + O2 = R'C(R)S-S(R)CR' + H2O2</text>
        <dbReference type="Rhea" id="RHEA:17357"/>
        <dbReference type="ChEBI" id="CHEBI:15379"/>
        <dbReference type="ChEBI" id="CHEBI:16240"/>
        <dbReference type="ChEBI" id="CHEBI:16520"/>
        <dbReference type="ChEBI" id="CHEBI:17412"/>
        <dbReference type="EC" id="1.8.3.2"/>
    </reaction>
</comment>
<dbReference type="SUPFAM" id="SSF52540">
    <property type="entry name" value="P-loop containing nucleoside triphosphate hydrolases"/>
    <property type="match status" value="1"/>
</dbReference>
<feature type="compositionally biased region" description="Basic and acidic residues" evidence="7">
    <location>
        <begin position="203"/>
        <end position="219"/>
    </location>
</feature>
<feature type="domain" description="ERV/ALR sulfhydryl oxidase" evidence="8">
    <location>
        <begin position="51"/>
        <end position="165"/>
    </location>
</feature>
<keyword evidence="3 6" id="KW-0274">FAD</keyword>
<feature type="region of interest" description="Disordered" evidence="7">
    <location>
        <begin position="1"/>
        <end position="52"/>
    </location>
</feature>
<reference evidence="9 10" key="1">
    <citation type="submission" date="2015-04" db="EMBL/GenBank/DDBJ databases">
        <title>Draft genome of the roundworm Trichinella nativa.</title>
        <authorList>
            <person name="Mitreva M."/>
        </authorList>
    </citation>
    <scope>NUCLEOTIDE SEQUENCE [LARGE SCALE GENOMIC DNA]</scope>
    <source>
        <strain evidence="9 10">ISS45</strain>
    </source>
</reference>
<dbReference type="Gene3D" id="1.20.120.310">
    <property type="entry name" value="ERV/ALR sulfhydryl oxidase domain"/>
    <property type="match status" value="1"/>
</dbReference>
<keyword evidence="2 6" id="KW-0285">Flavoprotein</keyword>
<feature type="compositionally biased region" description="Acidic residues" evidence="7">
    <location>
        <begin position="220"/>
        <end position="239"/>
    </location>
</feature>
<dbReference type="EC" id="1.8.3.2" evidence="6"/>
<dbReference type="Pfam" id="PF04777">
    <property type="entry name" value="Evr1_Alr"/>
    <property type="match status" value="1"/>
</dbReference>
<evidence type="ECO:0000256" key="1">
    <source>
        <dbReference type="ARBA" id="ARBA00001974"/>
    </source>
</evidence>
<evidence type="ECO:0000256" key="6">
    <source>
        <dbReference type="RuleBase" id="RU371123"/>
    </source>
</evidence>
<dbReference type="InterPro" id="IPR017905">
    <property type="entry name" value="ERV/ALR_sulphydryl_oxidase"/>
</dbReference>
<evidence type="ECO:0000256" key="3">
    <source>
        <dbReference type="ARBA" id="ARBA00022827"/>
    </source>
</evidence>
<feature type="region of interest" description="Disordered" evidence="7">
    <location>
        <begin position="459"/>
        <end position="506"/>
    </location>
</feature>
<dbReference type="InterPro" id="IPR039799">
    <property type="entry name" value="ALR/ERV"/>
</dbReference>
<dbReference type="GO" id="GO:0050660">
    <property type="term" value="F:flavin adenine dinucleotide binding"/>
    <property type="evidence" value="ECO:0007669"/>
    <property type="project" value="TreeGrafter"/>
</dbReference>